<protein>
    <recommendedName>
        <fullName evidence="3">Yip1 domain-containing protein</fullName>
    </recommendedName>
</protein>
<reference evidence="2" key="1">
    <citation type="submission" date="2020-02" db="EMBL/GenBank/DDBJ databases">
        <authorList>
            <person name="Meier V. D."/>
        </authorList>
    </citation>
    <scope>NUCLEOTIDE SEQUENCE</scope>
    <source>
        <strain evidence="2">AVDCRST_MAG01</strain>
    </source>
</reference>
<name>A0A6J4PYU9_9ACTN</name>
<evidence type="ECO:0000313" key="2">
    <source>
        <dbReference type="EMBL" id="CAA9428555.1"/>
    </source>
</evidence>
<dbReference type="EMBL" id="CADCUW010000369">
    <property type="protein sequence ID" value="CAA9428555.1"/>
    <property type="molecule type" value="Genomic_DNA"/>
</dbReference>
<keyword evidence="1" id="KW-0472">Membrane</keyword>
<accession>A0A6J4PYU9</accession>
<evidence type="ECO:0000256" key="1">
    <source>
        <dbReference type="SAM" id="Phobius"/>
    </source>
</evidence>
<keyword evidence="1" id="KW-0812">Transmembrane</keyword>
<organism evidence="2">
    <name type="scientific">uncultured Rubrobacteraceae bacterium</name>
    <dbReference type="NCBI Taxonomy" id="349277"/>
    <lineage>
        <taxon>Bacteria</taxon>
        <taxon>Bacillati</taxon>
        <taxon>Actinomycetota</taxon>
        <taxon>Rubrobacteria</taxon>
        <taxon>Rubrobacterales</taxon>
        <taxon>Rubrobacteraceae</taxon>
        <taxon>environmental samples</taxon>
    </lineage>
</organism>
<keyword evidence="1" id="KW-1133">Transmembrane helix</keyword>
<feature type="non-terminal residue" evidence="2">
    <location>
        <position position="1"/>
    </location>
</feature>
<feature type="transmembrane region" description="Helical" evidence="1">
    <location>
        <begin position="86"/>
        <end position="106"/>
    </location>
</feature>
<proteinExistence type="predicted"/>
<evidence type="ECO:0008006" key="3">
    <source>
        <dbReference type="Google" id="ProtNLM"/>
    </source>
</evidence>
<sequence>FFGLYAGFVKLCQAMGGGTSFRGLAGAFAYSLVPIALAYQAAHYYTLLITEGQNLFALASDPFGRDWNLFGTAGYEVDVNVVGAAFVWYSQVALIVAGHVVAVYLAHAVALREAQCPKLALRSQLPMLALMVLYTVTSLWVLSQPVVE</sequence>
<feature type="transmembrane region" description="Helical" evidence="1">
    <location>
        <begin position="127"/>
        <end position="147"/>
    </location>
</feature>
<feature type="transmembrane region" description="Helical" evidence="1">
    <location>
        <begin position="21"/>
        <end position="42"/>
    </location>
</feature>
<gene>
    <name evidence="2" type="ORF">AVDCRST_MAG01-01-2746</name>
</gene>
<dbReference type="AlphaFoldDB" id="A0A6J4PYU9"/>